<evidence type="ECO:0000313" key="2">
    <source>
        <dbReference type="Proteomes" id="UP000670092"/>
    </source>
</evidence>
<dbReference type="AlphaFoldDB" id="A0A8H7Z593"/>
<dbReference type="VEuPathDB" id="FungiDB:I7I52_00657"/>
<sequence length="111" mass="12798">MRILACEVNGHNVGLDGRKGRKRRESWIWTYAVSFGWDYFAHKSTHTIYGLFQLKLLYISRPQMNSKLSLLFPHPKGFVTPQLAPLHLMIRPSAGGFLENRISSLPDQQEE</sequence>
<name>A0A8H7Z593_AJECA</name>
<comment type="caution">
    <text evidence="1">The sequence shown here is derived from an EMBL/GenBank/DDBJ whole genome shotgun (WGS) entry which is preliminary data.</text>
</comment>
<protein>
    <submittedName>
        <fullName evidence="1">Uncharacterized protein</fullName>
    </submittedName>
</protein>
<accession>A0A8H7Z593</accession>
<dbReference type="Proteomes" id="UP000670092">
    <property type="component" value="Unassembled WGS sequence"/>
</dbReference>
<evidence type="ECO:0000313" key="1">
    <source>
        <dbReference type="EMBL" id="KAG5302876.1"/>
    </source>
</evidence>
<gene>
    <name evidence="1" type="ORF">I7I52_00657</name>
</gene>
<dbReference type="EMBL" id="JAEVHI010000001">
    <property type="protein sequence ID" value="KAG5302876.1"/>
    <property type="molecule type" value="Genomic_DNA"/>
</dbReference>
<organism evidence="1 2">
    <name type="scientific">Ajellomyces capsulatus</name>
    <name type="common">Darling's disease fungus</name>
    <name type="synonym">Histoplasma capsulatum</name>
    <dbReference type="NCBI Taxonomy" id="5037"/>
    <lineage>
        <taxon>Eukaryota</taxon>
        <taxon>Fungi</taxon>
        <taxon>Dikarya</taxon>
        <taxon>Ascomycota</taxon>
        <taxon>Pezizomycotina</taxon>
        <taxon>Eurotiomycetes</taxon>
        <taxon>Eurotiomycetidae</taxon>
        <taxon>Onygenales</taxon>
        <taxon>Ajellomycetaceae</taxon>
        <taxon>Histoplasma</taxon>
    </lineage>
</organism>
<reference evidence="1 2" key="1">
    <citation type="submission" date="2021-01" db="EMBL/GenBank/DDBJ databases">
        <title>Chromosome-level genome assembly of a human fungal pathogen reveals clustering of transcriptionally co-regulated genes.</title>
        <authorList>
            <person name="Voorhies M."/>
            <person name="Cohen S."/>
            <person name="Shea T.P."/>
            <person name="Petrus S."/>
            <person name="Munoz J.F."/>
            <person name="Poplawski S."/>
            <person name="Goldman W.E."/>
            <person name="Michael T."/>
            <person name="Cuomo C.A."/>
            <person name="Sil A."/>
            <person name="Beyhan S."/>
        </authorList>
    </citation>
    <scope>NUCLEOTIDE SEQUENCE [LARGE SCALE GENOMIC DNA]</scope>
    <source>
        <strain evidence="1 2">G184AR</strain>
    </source>
</reference>
<proteinExistence type="predicted"/>